<comment type="cofactor">
    <cofactor evidence="15">
        <name>Mg(2+)</name>
        <dbReference type="ChEBI" id="CHEBI:18420"/>
    </cofactor>
    <text evidence="15">Binds 2 magnesium ions per subunit.</text>
</comment>
<keyword evidence="3 15" id="KW-0515">Mutator protein</keyword>
<organism evidence="17 18">
    <name type="scientific">Subdoligranulum variabile</name>
    <dbReference type="NCBI Taxonomy" id="214851"/>
    <lineage>
        <taxon>Bacteria</taxon>
        <taxon>Bacillati</taxon>
        <taxon>Bacillota</taxon>
        <taxon>Clostridia</taxon>
        <taxon>Eubacteriales</taxon>
        <taxon>Oscillospiraceae</taxon>
        <taxon>Subdoligranulum</taxon>
    </lineage>
</organism>
<dbReference type="Gene3D" id="1.10.150.20">
    <property type="entry name" value="5' to 3' exonuclease, C-terminal subdomain"/>
    <property type="match status" value="1"/>
</dbReference>
<dbReference type="Gene3D" id="3.30.70.270">
    <property type="match status" value="1"/>
</dbReference>
<dbReference type="SUPFAM" id="SSF56672">
    <property type="entry name" value="DNA/RNA polymerases"/>
    <property type="match status" value="1"/>
</dbReference>
<keyword evidence="10 15" id="KW-0460">Magnesium</keyword>
<gene>
    <name evidence="15 17" type="primary">dinB</name>
    <name evidence="17" type="ORF">K8V20_04510</name>
</gene>
<reference evidence="17" key="1">
    <citation type="journal article" date="2021" name="PeerJ">
        <title>Extensive microbial diversity within the chicken gut microbiome revealed by metagenomics and culture.</title>
        <authorList>
            <person name="Gilroy R."/>
            <person name="Ravi A."/>
            <person name="Getino M."/>
            <person name="Pursley I."/>
            <person name="Horton D.L."/>
            <person name="Alikhan N.F."/>
            <person name="Baker D."/>
            <person name="Gharbi K."/>
            <person name="Hall N."/>
            <person name="Watson M."/>
            <person name="Adriaenssens E.M."/>
            <person name="Foster-Nyarko E."/>
            <person name="Jarju S."/>
            <person name="Secka A."/>
            <person name="Antonio M."/>
            <person name="Oren A."/>
            <person name="Chaudhuri R.R."/>
            <person name="La Ragione R."/>
            <person name="Hildebrand F."/>
            <person name="Pallen M.J."/>
        </authorList>
    </citation>
    <scope>NUCLEOTIDE SEQUENCE</scope>
    <source>
        <strain evidence="17">ChiBcec21-2208</strain>
    </source>
</reference>
<reference evidence="17" key="2">
    <citation type="submission" date="2021-09" db="EMBL/GenBank/DDBJ databases">
        <authorList>
            <person name="Gilroy R."/>
        </authorList>
    </citation>
    <scope>NUCLEOTIDE SEQUENCE</scope>
    <source>
        <strain evidence="17">ChiBcec21-2208</strain>
    </source>
</reference>
<protein>
    <recommendedName>
        <fullName evidence="15">DNA polymerase IV</fullName>
        <shortName evidence="15">Pol IV</shortName>
        <ecNumber evidence="15">2.7.7.7</ecNumber>
    </recommendedName>
</protein>
<dbReference type="EC" id="2.7.7.7" evidence="15"/>
<comment type="similarity">
    <text evidence="2 15">Belongs to the DNA polymerase type-Y family.</text>
</comment>
<dbReference type="EMBL" id="DYVE01000117">
    <property type="protein sequence ID" value="HJG27894.1"/>
    <property type="molecule type" value="Genomic_DNA"/>
</dbReference>
<comment type="function">
    <text evidence="15">Poorly processive, error-prone DNA polymerase involved in untargeted mutagenesis. Copies undamaged DNA at stalled replication forks, which arise in vivo from mismatched or misaligned primer ends. These misaligned primers can be extended by PolIV. Exhibits no 3'-5' exonuclease (proofreading) activity. May be involved in translesional synthesis, in conjunction with the beta clamp from PolIII.</text>
</comment>
<dbReference type="GO" id="GO:0003887">
    <property type="term" value="F:DNA-directed DNA polymerase activity"/>
    <property type="evidence" value="ECO:0007669"/>
    <property type="project" value="UniProtKB-UniRule"/>
</dbReference>
<evidence type="ECO:0000256" key="3">
    <source>
        <dbReference type="ARBA" id="ARBA00022457"/>
    </source>
</evidence>
<dbReference type="Proteomes" id="UP000782880">
    <property type="component" value="Unassembled WGS sequence"/>
</dbReference>
<proteinExistence type="inferred from homology"/>
<evidence type="ECO:0000256" key="7">
    <source>
        <dbReference type="ARBA" id="ARBA00022705"/>
    </source>
</evidence>
<evidence type="ECO:0000313" key="18">
    <source>
        <dbReference type="Proteomes" id="UP000782880"/>
    </source>
</evidence>
<dbReference type="GO" id="GO:0003684">
    <property type="term" value="F:damaged DNA binding"/>
    <property type="evidence" value="ECO:0007669"/>
    <property type="project" value="InterPro"/>
</dbReference>
<keyword evidence="9 15" id="KW-0227">DNA damage</keyword>
<evidence type="ECO:0000256" key="2">
    <source>
        <dbReference type="ARBA" id="ARBA00010945"/>
    </source>
</evidence>
<evidence type="ECO:0000256" key="9">
    <source>
        <dbReference type="ARBA" id="ARBA00022763"/>
    </source>
</evidence>
<keyword evidence="7 15" id="KW-0235">DNA replication</keyword>
<evidence type="ECO:0000256" key="11">
    <source>
        <dbReference type="ARBA" id="ARBA00022932"/>
    </source>
</evidence>
<feature type="active site" evidence="15">
    <location>
        <position position="108"/>
    </location>
</feature>
<dbReference type="PANTHER" id="PTHR11076:SF33">
    <property type="entry name" value="DNA POLYMERASE KAPPA"/>
    <property type="match status" value="1"/>
</dbReference>
<evidence type="ECO:0000256" key="4">
    <source>
        <dbReference type="ARBA" id="ARBA00022490"/>
    </source>
</evidence>
<dbReference type="CDD" id="cd03586">
    <property type="entry name" value="PolY_Pol_IV_kappa"/>
    <property type="match status" value="1"/>
</dbReference>
<dbReference type="InterPro" id="IPR022880">
    <property type="entry name" value="DNApol_IV"/>
</dbReference>
<evidence type="ECO:0000256" key="13">
    <source>
        <dbReference type="ARBA" id="ARBA00023204"/>
    </source>
</evidence>
<dbReference type="Pfam" id="PF11799">
    <property type="entry name" value="IMS_C"/>
    <property type="match status" value="1"/>
</dbReference>
<dbReference type="InterPro" id="IPR043128">
    <property type="entry name" value="Rev_trsase/Diguanyl_cyclase"/>
</dbReference>
<evidence type="ECO:0000256" key="14">
    <source>
        <dbReference type="ARBA" id="ARBA00049244"/>
    </source>
</evidence>
<sequence>MNRQRHILHCDCNSFYASVEMQENPNLRGKRIAVCGSKEDRHGIVLTASYPAKHMGVKTGMAIWQAQQCCRDLIIVPPHYTEYMRYSGYVREILQDYSDQIEGFGLDESWVDVSGSTGLFGSPMTIAQEISDRVKRELGITVSIGVSNNKVTAKLGSDYKKPDAITRIEPDNYKEIVYPLPVQDLLYVGPATQKKLNSYAIRTIGQLAETDPKTLQRWFGKLGYTLSAFARGLDTSPVARQDHTATIKSVGNSGTTPRDLISDEDVWLMLLVMSESVAARMRELGMKCTVVEVSVRDCDLAGFVRQHKIDTPTNGALEIARVAFELFKSNYRWGKPLRGVGVRGAGLVPEDCAIQLGFFSNQEKREKLERIDKAVDTVRERYGYTCVQRARIYTDRGLGQINPKDDHTVHPVGFFNAG</sequence>
<evidence type="ECO:0000256" key="6">
    <source>
        <dbReference type="ARBA" id="ARBA00022695"/>
    </source>
</evidence>
<dbReference type="InterPro" id="IPR017961">
    <property type="entry name" value="DNA_pol_Y-fam_little_finger"/>
</dbReference>
<dbReference type="InterPro" id="IPR036775">
    <property type="entry name" value="DNA_pol_Y-fam_lit_finger_sf"/>
</dbReference>
<dbReference type="Gene3D" id="3.40.1170.60">
    <property type="match status" value="1"/>
</dbReference>
<dbReference type="HAMAP" id="MF_01113">
    <property type="entry name" value="DNApol_IV"/>
    <property type="match status" value="1"/>
</dbReference>
<name>A0A921LNC0_9FIRM</name>
<feature type="binding site" evidence="15">
    <location>
        <position position="11"/>
    </location>
    <ligand>
        <name>Mg(2+)</name>
        <dbReference type="ChEBI" id="CHEBI:18420"/>
    </ligand>
</feature>
<comment type="caution">
    <text evidence="17">The sequence shown here is derived from an EMBL/GenBank/DDBJ whole genome shotgun (WGS) entry which is preliminary data.</text>
</comment>
<keyword evidence="8 15" id="KW-0479">Metal-binding</keyword>
<dbReference type="GO" id="GO:0000287">
    <property type="term" value="F:magnesium ion binding"/>
    <property type="evidence" value="ECO:0007669"/>
    <property type="project" value="UniProtKB-UniRule"/>
</dbReference>
<dbReference type="InterPro" id="IPR043502">
    <property type="entry name" value="DNA/RNA_pol_sf"/>
</dbReference>
<dbReference type="PROSITE" id="PS50173">
    <property type="entry name" value="UMUC"/>
    <property type="match status" value="1"/>
</dbReference>
<evidence type="ECO:0000259" key="16">
    <source>
        <dbReference type="PROSITE" id="PS50173"/>
    </source>
</evidence>
<keyword evidence="4 15" id="KW-0963">Cytoplasm</keyword>
<accession>A0A921LNC0</accession>
<feature type="domain" description="UmuC" evidence="16">
    <location>
        <begin position="7"/>
        <end position="189"/>
    </location>
</feature>
<dbReference type="InterPro" id="IPR001126">
    <property type="entry name" value="UmuC"/>
</dbReference>
<dbReference type="Pfam" id="PF00817">
    <property type="entry name" value="IMS"/>
    <property type="match status" value="1"/>
</dbReference>
<dbReference type="Gene3D" id="3.30.1490.100">
    <property type="entry name" value="DNA polymerase, Y-family, little finger domain"/>
    <property type="match status" value="1"/>
</dbReference>
<keyword evidence="6 15" id="KW-0548">Nucleotidyltransferase</keyword>
<comment type="subunit">
    <text evidence="15">Monomer.</text>
</comment>
<evidence type="ECO:0000256" key="12">
    <source>
        <dbReference type="ARBA" id="ARBA00023125"/>
    </source>
</evidence>
<dbReference type="GO" id="GO:0005829">
    <property type="term" value="C:cytosol"/>
    <property type="evidence" value="ECO:0007669"/>
    <property type="project" value="TreeGrafter"/>
</dbReference>
<dbReference type="AlphaFoldDB" id="A0A921LNC0"/>
<dbReference type="InterPro" id="IPR053848">
    <property type="entry name" value="IMS_HHH_1"/>
</dbReference>
<dbReference type="PANTHER" id="PTHR11076">
    <property type="entry name" value="DNA REPAIR POLYMERASE UMUC / TRANSFERASE FAMILY MEMBER"/>
    <property type="match status" value="1"/>
</dbReference>
<dbReference type="GO" id="GO:0009432">
    <property type="term" value="P:SOS response"/>
    <property type="evidence" value="ECO:0007669"/>
    <property type="project" value="TreeGrafter"/>
</dbReference>
<dbReference type="InterPro" id="IPR050116">
    <property type="entry name" value="DNA_polymerase-Y"/>
</dbReference>
<dbReference type="SUPFAM" id="SSF100879">
    <property type="entry name" value="Lesion bypass DNA polymerase (Y-family), little finger domain"/>
    <property type="match status" value="1"/>
</dbReference>
<evidence type="ECO:0000256" key="10">
    <source>
        <dbReference type="ARBA" id="ARBA00022842"/>
    </source>
</evidence>
<evidence type="ECO:0000256" key="1">
    <source>
        <dbReference type="ARBA" id="ARBA00004496"/>
    </source>
</evidence>
<keyword evidence="5 15" id="KW-0808">Transferase</keyword>
<dbReference type="GO" id="GO:0006261">
    <property type="term" value="P:DNA-templated DNA replication"/>
    <property type="evidence" value="ECO:0007669"/>
    <property type="project" value="UniProtKB-UniRule"/>
</dbReference>
<evidence type="ECO:0000256" key="5">
    <source>
        <dbReference type="ARBA" id="ARBA00022679"/>
    </source>
</evidence>
<dbReference type="GO" id="GO:0006281">
    <property type="term" value="P:DNA repair"/>
    <property type="evidence" value="ECO:0007669"/>
    <property type="project" value="UniProtKB-UniRule"/>
</dbReference>
<dbReference type="NCBIfam" id="NF002677">
    <property type="entry name" value="PRK02406.1"/>
    <property type="match status" value="1"/>
</dbReference>
<dbReference type="Pfam" id="PF21999">
    <property type="entry name" value="IMS_HHH_1"/>
    <property type="match status" value="1"/>
</dbReference>
<evidence type="ECO:0000256" key="15">
    <source>
        <dbReference type="HAMAP-Rule" id="MF_01113"/>
    </source>
</evidence>
<evidence type="ECO:0000256" key="8">
    <source>
        <dbReference type="ARBA" id="ARBA00022723"/>
    </source>
</evidence>
<comment type="subcellular location">
    <subcellularLocation>
        <location evidence="1 15">Cytoplasm</location>
    </subcellularLocation>
</comment>
<comment type="catalytic activity">
    <reaction evidence="14 15">
        <text>DNA(n) + a 2'-deoxyribonucleoside 5'-triphosphate = DNA(n+1) + diphosphate</text>
        <dbReference type="Rhea" id="RHEA:22508"/>
        <dbReference type="Rhea" id="RHEA-COMP:17339"/>
        <dbReference type="Rhea" id="RHEA-COMP:17340"/>
        <dbReference type="ChEBI" id="CHEBI:33019"/>
        <dbReference type="ChEBI" id="CHEBI:61560"/>
        <dbReference type="ChEBI" id="CHEBI:173112"/>
        <dbReference type="EC" id="2.7.7.7"/>
    </reaction>
</comment>
<feature type="site" description="Substrate discrimination" evidence="15">
    <location>
        <position position="16"/>
    </location>
</feature>
<dbReference type="GO" id="GO:0042276">
    <property type="term" value="P:error-prone translesion synthesis"/>
    <property type="evidence" value="ECO:0007669"/>
    <property type="project" value="TreeGrafter"/>
</dbReference>
<evidence type="ECO:0000313" key="17">
    <source>
        <dbReference type="EMBL" id="HJG27894.1"/>
    </source>
</evidence>
<keyword evidence="13 15" id="KW-0234">DNA repair</keyword>
<keyword evidence="11 15" id="KW-0239">DNA-directed DNA polymerase</keyword>
<feature type="binding site" evidence="15">
    <location>
        <position position="107"/>
    </location>
    <ligand>
        <name>Mg(2+)</name>
        <dbReference type="ChEBI" id="CHEBI:18420"/>
    </ligand>
</feature>
<keyword evidence="12 15" id="KW-0238">DNA-binding</keyword>